<dbReference type="AlphaFoldDB" id="A0A1V9ZVF2"/>
<dbReference type="SMART" id="SM00248">
    <property type="entry name" value="ANK"/>
    <property type="match status" value="1"/>
</dbReference>
<dbReference type="PANTHER" id="PTHR24171">
    <property type="entry name" value="ANKYRIN REPEAT DOMAIN-CONTAINING PROTEIN 39-RELATED"/>
    <property type="match status" value="1"/>
</dbReference>
<dbReference type="STRING" id="74557.A0A1V9ZVF2"/>
<dbReference type="InterPro" id="IPR036770">
    <property type="entry name" value="Ankyrin_rpt-contain_sf"/>
</dbReference>
<dbReference type="PROSITE" id="PS50088">
    <property type="entry name" value="ANK_REPEAT"/>
    <property type="match status" value="1"/>
</dbReference>
<reference evidence="4 5" key="1">
    <citation type="journal article" date="2014" name="Genome Biol. Evol.">
        <title>The secreted proteins of Achlya hypogyna and Thraustotheca clavata identify the ancestral oomycete secretome and reveal gene acquisitions by horizontal gene transfer.</title>
        <authorList>
            <person name="Misner I."/>
            <person name="Blouin N."/>
            <person name="Leonard G."/>
            <person name="Richards T.A."/>
            <person name="Lane C.E."/>
        </authorList>
    </citation>
    <scope>NUCLEOTIDE SEQUENCE [LARGE SCALE GENOMIC DNA]</scope>
    <source>
        <strain evidence="4 5">ATCC 34112</strain>
    </source>
</reference>
<evidence type="ECO:0000256" key="2">
    <source>
        <dbReference type="ARBA" id="ARBA00023043"/>
    </source>
</evidence>
<evidence type="ECO:0000256" key="3">
    <source>
        <dbReference type="PROSITE-ProRule" id="PRU00023"/>
    </source>
</evidence>
<dbReference type="PROSITE" id="PS50297">
    <property type="entry name" value="ANK_REP_REGION"/>
    <property type="match status" value="1"/>
</dbReference>
<dbReference type="Proteomes" id="UP000243217">
    <property type="component" value="Unassembled WGS sequence"/>
</dbReference>
<protein>
    <submittedName>
        <fullName evidence="4">Uncharacterized protein</fullName>
    </submittedName>
</protein>
<dbReference type="EMBL" id="JNBS01001609">
    <property type="protein sequence ID" value="OQS01780.1"/>
    <property type="molecule type" value="Genomic_DNA"/>
</dbReference>
<dbReference type="SUPFAM" id="SSF48403">
    <property type="entry name" value="Ankyrin repeat"/>
    <property type="match status" value="1"/>
</dbReference>
<evidence type="ECO:0000256" key="1">
    <source>
        <dbReference type="ARBA" id="ARBA00022737"/>
    </source>
</evidence>
<organism evidence="4 5">
    <name type="scientific">Thraustotheca clavata</name>
    <dbReference type="NCBI Taxonomy" id="74557"/>
    <lineage>
        <taxon>Eukaryota</taxon>
        <taxon>Sar</taxon>
        <taxon>Stramenopiles</taxon>
        <taxon>Oomycota</taxon>
        <taxon>Saprolegniomycetes</taxon>
        <taxon>Saprolegniales</taxon>
        <taxon>Achlyaceae</taxon>
        <taxon>Thraustotheca</taxon>
    </lineage>
</organism>
<dbReference type="Pfam" id="PF12796">
    <property type="entry name" value="Ank_2"/>
    <property type="match status" value="1"/>
</dbReference>
<dbReference type="Gene3D" id="1.25.40.20">
    <property type="entry name" value="Ankyrin repeat-containing domain"/>
    <property type="match status" value="1"/>
</dbReference>
<dbReference type="OrthoDB" id="126287at2759"/>
<keyword evidence="2 3" id="KW-0040">ANK repeat</keyword>
<name>A0A1V9ZVF2_9STRA</name>
<comment type="caution">
    <text evidence="4">The sequence shown here is derived from an EMBL/GenBank/DDBJ whole genome shotgun (WGS) entry which is preliminary data.</text>
</comment>
<evidence type="ECO:0000313" key="4">
    <source>
        <dbReference type="EMBL" id="OQS01780.1"/>
    </source>
</evidence>
<accession>A0A1V9ZVF2</accession>
<sequence length="75" mass="8125">MVNDIFAMNICLCCDLSEHNNTVSLLLSNGAKIDQAENNGVTPLYIAAQFGHKDTVLLLLSYGATMNQANNVPKK</sequence>
<gene>
    <name evidence="4" type="ORF">THRCLA_21627</name>
</gene>
<dbReference type="PANTHER" id="PTHR24171:SF10">
    <property type="entry name" value="ANKYRIN REPEAT DOMAIN-CONTAINING PROTEIN 29-LIKE"/>
    <property type="match status" value="1"/>
</dbReference>
<evidence type="ECO:0000313" key="5">
    <source>
        <dbReference type="Proteomes" id="UP000243217"/>
    </source>
</evidence>
<proteinExistence type="predicted"/>
<keyword evidence="1" id="KW-0677">Repeat</keyword>
<keyword evidence="5" id="KW-1185">Reference proteome</keyword>
<feature type="repeat" description="ANK" evidence="3">
    <location>
        <begin position="39"/>
        <end position="71"/>
    </location>
</feature>
<dbReference type="InterPro" id="IPR002110">
    <property type="entry name" value="Ankyrin_rpt"/>
</dbReference>